<evidence type="ECO:0000313" key="9">
    <source>
        <dbReference type="EMBL" id="MBN3278195.1"/>
    </source>
</evidence>
<evidence type="ECO:0000256" key="2">
    <source>
        <dbReference type="ARBA" id="ARBA00022553"/>
    </source>
</evidence>
<comment type="function">
    <text evidence="5">This protein causes differentiation of brain cells, stimulation of neural regeneration, and inhibition of proliferation of tumor cells.</text>
</comment>
<dbReference type="SMART" id="SM00102">
    <property type="entry name" value="ADF"/>
    <property type="match status" value="1"/>
</dbReference>
<feature type="non-terminal residue" evidence="9">
    <location>
        <position position="219"/>
    </location>
</feature>
<reference evidence="9" key="1">
    <citation type="journal article" date="2021" name="Cell">
        <title>Tracing the genetic footprints of vertebrate landing in non-teleost ray-finned fishes.</title>
        <authorList>
            <person name="Bi X."/>
            <person name="Wang K."/>
            <person name="Yang L."/>
            <person name="Pan H."/>
            <person name="Jiang H."/>
            <person name="Wei Q."/>
            <person name="Fang M."/>
            <person name="Yu H."/>
            <person name="Zhu C."/>
            <person name="Cai Y."/>
            <person name="He Y."/>
            <person name="Gan X."/>
            <person name="Zeng H."/>
            <person name="Yu D."/>
            <person name="Zhu Y."/>
            <person name="Jiang H."/>
            <person name="Qiu Q."/>
            <person name="Yang H."/>
            <person name="Zhang Y.E."/>
            <person name="Wang W."/>
            <person name="Zhu M."/>
            <person name="He S."/>
            <person name="Zhang G."/>
        </authorList>
    </citation>
    <scope>NUCLEOTIDE SEQUENCE</scope>
    <source>
        <strain evidence="9">Pddl_001</strain>
    </source>
</reference>
<dbReference type="Proteomes" id="UP001166093">
    <property type="component" value="Unassembled WGS sequence"/>
</dbReference>
<keyword evidence="4" id="KW-0339">Growth factor</keyword>
<name>A0ABS2XUZ6_POLSP</name>
<evidence type="ECO:0000313" key="10">
    <source>
        <dbReference type="Proteomes" id="UP001166093"/>
    </source>
</evidence>
<evidence type="ECO:0000259" key="8">
    <source>
        <dbReference type="PROSITE" id="PS51263"/>
    </source>
</evidence>
<keyword evidence="10" id="KW-1185">Reference proteome</keyword>
<dbReference type="Gene3D" id="3.40.20.10">
    <property type="entry name" value="Severin"/>
    <property type="match status" value="1"/>
</dbReference>
<dbReference type="PANTHER" id="PTHR11249:SF3">
    <property type="entry name" value="GLIA MATURATION FACTOR BETA"/>
    <property type="match status" value="1"/>
</dbReference>
<evidence type="ECO:0000256" key="1">
    <source>
        <dbReference type="ARBA" id="ARBA00010055"/>
    </source>
</evidence>
<comment type="similarity">
    <text evidence="1">Belongs to the actin-binding proteins ADF family. GMF subfamily.</text>
</comment>
<evidence type="ECO:0000256" key="7">
    <source>
        <dbReference type="SAM" id="SignalP"/>
    </source>
</evidence>
<comment type="caution">
    <text evidence="9">The sequence shown here is derived from an EMBL/GenBank/DDBJ whole genome shotgun (WGS) entry which is preliminary data.</text>
</comment>
<dbReference type="InterPro" id="IPR029006">
    <property type="entry name" value="ADF-H/Gelsolin-like_dom_sf"/>
</dbReference>
<dbReference type="PANTHER" id="PTHR11249">
    <property type="entry name" value="GLIAL FACTOR NATURATION FACTOR"/>
    <property type="match status" value="1"/>
</dbReference>
<keyword evidence="2" id="KW-0597">Phosphoprotein</keyword>
<feature type="chain" id="PRO_5045486442" description="Glia maturation factor beta" evidence="7">
    <location>
        <begin position="23"/>
        <end position="219"/>
    </location>
</feature>
<dbReference type="PROSITE" id="PS51263">
    <property type="entry name" value="ADF_H"/>
    <property type="match status" value="1"/>
</dbReference>
<dbReference type="EMBL" id="JAAWVQ010077678">
    <property type="protein sequence ID" value="MBN3278195.1"/>
    <property type="molecule type" value="Genomic_DNA"/>
</dbReference>
<organism evidence="9 10">
    <name type="scientific">Polyodon spathula</name>
    <name type="common">North American paddlefish</name>
    <name type="synonym">Squalus spathula</name>
    <dbReference type="NCBI Taxonomy" id="7913"/>
    <lineage>
        <taxon>Eukaryota</taxon>
        <taxon>Metazoa</taxon>
        <taxon>Chordata</taxon>
        <taxon>Craniata</taxon>
        <taxon>Vertebrata</taxon>
        <taxon>Euteleostomi</taxon>
        <taxon>Actinopterygii</taxon>
        <taxon>Chondrostei</taxon>
        <taxon>Acipenseriformes</taxon>
        <taxon>Polyodontidae</taxon>
        <taxon>Polyodon</taxon>
    </lineage>
</organism>
<feature type="domain" description="ADF-H" evidence="8">
    <location>
        <begin position="66"/>
        <end position="216"/>
    </location>
</feature>
<feature type="signal peptide" evidence="7">
    <location>
        <begin position="1"/>
        <end position="22"/>
    </location>
</feature>
<dbReference type="Pfam" id="PF00241">
    <property type="entry name" value="Cofilin_ADF"/>
    <property type="match status" value="1"/>
</dbReference>
<keyword evidence="7" id="KW-0732">Signal</keyword>
<feature type="non-terminal residue" evidence="9">
    <location>
        <position position="1"/>
    </location>
</feature>
<accession>A0ABS2XUZ6</accession>
<evidence type="ECO:0000256" key="5">
    <source>
        <dbReference type="ARBA" id="ARBA00037584"/>
    </source>
</evidence>
<dbReference type="InterPro" id="IPR002108">
    <property type="entry name" value="ADF-H"/>
</dbReference>
<dbReference type="CDD" id="cd11283">
    <property type="entry name" value="ADF_GMF-beta_like"/>
    <property type="match status" value="1"/>
</dbReference>
<dbReference type="InterPro" id="IPR011171">
    <property type="entry name" value="GMF"/>
</dbReference>
<keyword evidence="3" id="KW-0007">Acetylation</keyword>
<proteinExistence type="inferred from homology"/>
<evidence type="ECO:0000256" key="3">
    <source>
        <dbReference type="ARBA" id="ARBA00022990"/>
    </source>
</evidence>
<dbReference type="SUPFAM" id="SSF55753">
    <property type="entry name" value="Actin depolymerizing proteins"/>
    <property type="match status" value="1"/>
</dbReference>
<sequence length="219" mass="25440">MNGVRLLAASFVVWGVSVPVWTRDSGGLCPFLPRFLRGVPATRNRLLAAPLSDWLLSRSLFPRERGLLLACREVTRLLEKKKKSNPAGRESLRLRFWEHVKIDKDKQLVVLDEEYEDISPDDLKDELPERQPRYPLNKKCLCAVYKYQHDDGRVSYPLCFIFSSPVGCKPEQQMMYAGSKNKLVKTVELTKFILFQVFEIRNTEDLTEEWLREKLGFFG</sequence>
<gene>
    <name evidence="9" type="primary">Gmfb_0</name>
    <name evidence="9" type="ORF">GTO93_0006384</name>
</gene>
<protein>
    <recommendedName>
        <fullName evidence="6">Glia maturation factor beta</fullName>
    </recommendedName>
</protein>
<evidence type="ECO:0000256" key="4">
    <source>
        <dbReference type="ARBA" id="ARBA00023030"/>
    </source>
</evidence>
<evidence type="ECO:0000256" key="6">
    <source>
        <dbReference type="ARBA" id="ARBA00040492"/>
    </source>
</evidence>